<feature type="compositionally biased region" description="Low complexity" evidence="1">
    <location>
        <begin position="229"/>
        <end position="242"/>
    </location>
</feature>
<sequence>MSRKLKPLILPQLVEERRKLEIQQSSPVNGEQTTVVYLAHHPSSSSSDLVSVSPSTPTFSRTSHSRCSGSASSLDTGSSMCSDNSPASPIPPVATATTTHPGKNAKSQLPYVQEDPLERLDEEEEEDDVGLPNDLSVDEDIMYMAQSAMPYMASDDVDYDLGFLSETDCNGSPRQKRKRDRSEASFAAWGMRIGSRFQGLSRWRSPRRINSLPFAPGSDPSLEHHRPSASRAASSRSSSLSMPRRHVHDRTNEPRLPEAPAMSLFESADNASSSEVLDIEEPMVRASLERERSMATTPLLPPLMTMPLPQPTSLQPSPLQSPAVMASSTSDIPPMTYPTPPLSTRASVSSFRRGTCISPDLASPLPHLLEPSDAWSDRLGHANFTILPKPYTPDMATVQAWIGFREDWDLARINYTKHLARTGEHYGTTSKTYALTRAKWAEVERDWLAIEDGLAERLSDPDVLDALQLRRAPEDLAPASIPRMLDPEGKFPQRGDVDIVGPMARDAVMVRQTPAPGGADEKKSASTSAWLKNLVEKMGIRR</sequence>
<proteinExistence type="predicted"/>
<accession>A0AAD9I449</accession>
<evidence type="ECO:0000313" key="3">
    <source>
        <dbReference type="Proteomes" id="UP001217918"/>
    </source>
</evidence>
<feature type="compositionally biased region" description="Low complexity" evidence="1">
    <location>
        <begin position="42"/>
        <end position="55"/>
    </location>
</feature>
<dbReference type="AlphaFoldDB" id="A0AAD9I449"/>
<keyword evidence="3" id="KW-1185">Reference proteome</keyword>
<dbReference type="EMBL" id="JAQQPM010000003">
    <property type="protein sequence ID" value="KAK2069922.1"/>
    <property type="molecule type" value="Genomic_DNA"/>
</dbReference>
<feature type="region of interest" description="Disordered" evidence="1">
    <location>
        <begin position="211"/>
        <end position="258"/>
    </location>
</feature>
<evidence type="ECO:0008006" key="4">
    <source>
        <dbReference type="Google" id="ProtNLM"/>
    </source>
</evidence>
<dbReference type="Proteomes" id="UP001217918">
    <property type="component" value="Unassembled WGS sequence"/>
</dbReference>
<evidence type="ECO:0000256" key="1">
    <source>
        <dbReference type="SAM" id="MobiDB-lite"/>
    </source>
</evidence>
<feature type="compositionally biased region" description="Low complexity" evidence="1">
    <location>
        <begin position="68"/>
        <end position="79"/>
    </location>
</feature>
<protein>
    <recommendedName>
        <fullName evidence="4">Only prolin and serin are matching in the corresponding protein</fullName>
    </recommendedName>
</protein>
<feature type="region of interest" description="Disordered" evidence="1">
    <location>
        <begin position="39"/>
        <end position="112"/>
    </location>
</feature>
<gene>
    <name evidence="2" type="ORF">P8C59_004463</name>
</gene>
<evidence type="ECO:0000313" key="2">
    <source>
        <dbReference type="EMBL" id="KAK2069922.1"/>
    </source>
</evidence>
<name>A0AAD9I449_9PEZI</name>
<organism evidence="2 3">
    <name type="scientific">Phyllachora maydis</name>
    <dbReference type="NCBI Taxonomy" id="1825666"/>
    <lineage>
        <taxon>Eukaryota</taxon>
        <taxon>Fungi</taxon>
        <taxon>Dikarya</taxon>
        <taxon>Ascomycota</taxon>
        <taxon>Pezizomycotina</taxon>
        <taxon>Sordariomycetes</taxon>
        <taxon>Sordariomycetidae</taxon>
        <taxon>Phyllachorales</taxon>
        <taxon>Phyllachoraceae</taxon>
        <taxon>Phyllachora</taxon>
    </lineage>
</organism>
<feature type="compositionally biased region" description="Polar residues" evidence="1">
    <location>
        <begin position="56"/>
        <end position="67"/>
    </location>
</feature>
<comment type="caution">
    <text evidence="2">The sequence shown here is derived from an EMBL/GenBank/DDBJ whole genome shotgun (WGS) entry which is preliminary data.</text>
</comment>
<feature type="compositionally biased region" description="Polar residues" evidence="1">
    <location>
        <begin position="95"/>
        <end position="107"/>
    </location>
</feature>
<reference evidence="2" key="1">
    <citation type="journal article" date="2023" name="Mol. Plant Microbe Interact.">
        <title>Elucidating the Obligate Nature and Biological Capacity of an Invasive Fungal Corn Pathogen.</title>
        <authorList>
            <person name="MacCready J.S."/>
            <person name="Roggenkamp E.M."/>
            <person name="Gdanetz K."/>
            <person name="Chilvers M.I."/>
        </authorList>
    </citation>
    <scope>NUCLEOTIDE SEQUENCE</scope>
    <source>
        <strain evidence="2">PM02</strain>
    </source>
</reference>